<evidence type="ECO:0000256" key="6">
    <source>
        <dbReference type="ARBA" id="ARBA00022801"/>
    </source>
</evidence>
<evidence type="ECO:0000256" key="2">
    <source>
        <dbReference type="ARBA" id="ARBA00005135"/>
    </source>
</evidence>
<dbReference type="SUPFAM" id="SSF56784">
    <property type="entry name" value="HAD-like"/>
    <property type="match status" value="1"/>
</dbReference>
<evidence type="ECO:0000256" key="3">
    <source>
        <dbReference type="ARBA" id="ARBA00009184"/>
    </source>
</evidence>
<dbReference type="InterPro" id="IPR036412">
    <property type="entry name" value="HAD-like_sf"/>
</dbReference>
<evidence type="ECO:0000256" key="4">
    <source>
        <dbReference type="ARBA" id="ARBA00022605"/>
    </source>
</evidence>
<dbReference type="PANTHER" id="PTHR43344">
    <property type="entry name" value="PHOSPHOSERINE PHOSPHATASE"/>
    <property type="match status" value="1"/>
</dbReference>
<name>A0ABU6MHZ1_9BACI</name>
<dbReference type="NCBIfam" id="TIGR01488">
    <property type="entry name" value="HAD-SF-IB"/>
    <property type="match status" value="1"/>
</dbReference>
<keyword evidence="15" id="KW-1185">Reference proteome</keyword>
<comment type="function">
    <text evidence="12">Dephosphorylates 2-hydroxy-3-keto-5-methylthiopentenyl-1-phosphate (HK-MTPenyl-1-P) yielding 1,2-dihydroxy-3-keto-5-methylthiopentene (DHK-MTPene).</text>
</comment>
<evidence type="ECO:0000256" key="13">
    <source>
        <dbReference type="NCBIfam" id="TIGR03333"/>
    </source>
</evidence>
<keyword evidence="6 12" id="KW-0378">Hydrolase</keyword>
<dbReference type="Gene3D" id="3.40.50.1000">
    <property type="entry name" value="HAD superfamily/HAD-like"/>
    <property type="match status" value="1"/>
</dbReference>
<dbReference type="PANTHER" id="PTHR43344:SF2">
    <property type="entry name" value="PHOSPHOSERINE PHOSPHATASE"/>
    <property type="match status" value="1"/>
</dbReference>
<gene>
    <name evidence="12" type="primary">mtnX</name>
    <name evidence="14" type="ORF">P4T90_14655</name>
</gene>
<dbReference type="GO" id="GO:0043716">
    <property type="term" value="F:2-hydroxy-3-keto-5-methylthiopentenyl-1-phosphate phosphatase activity"/>
    <property type="evidence" value="ECO:0007669"/>
    <property type="project" value="UniProtKB-EC"/>
</dbReference>
<evidence type="ECO:0000256" key="5">
    <source>
        <dbReference type="ARBA" id="ARBA00022723"/>
    </source>
</evidence>
<evidence type="ECO:0000313" key="14">
    <source>
        <dbReference type="EMBL" id="MED1204286.1"/>
    </source>
</evidence>
<proteinExistence type="inferred from homology"/>
<evidence type="ECO:0000256" key="8">
    <source>
        <dbReference type="ARBA" id="ARBA00023167"/>
    </source>
</evidence>
<dbReference type="CDD" id="cd07524">
    <property type="entry name" value="HAD_Pase"/>
    <property type="match status" value="1"/>
</dbReference>
<evidence type="ECO:0000256" key="12">
    <source>
        <dbReference type="HAMAP-Rule" id="MF_01680"/>
    </source>
</evidence>
<dbReference type="RefSeq" id="WP_066264979.1">
    <property type="nucleotide sequence ID" value="NZ_JARMAB010000021.1"/>
</dbReference>
<dbReference type="Gene3D" id="3.90.1470.20">
    <property type="match status" value="1"/>
</dbReference>
<keyword evidence="5" id="KW-0479">Metal-binding</keyword>
<comment type="similarity">
    <text evidence="12">Belongs to the HAD-like hydrolase superfamily. MtnX family.</text>
</comment>
<dbReference type="NCBIfam" id="TIGR03333">
    <property type="entry name" value="salvage_mtnX"/>
    <property type="match status" value="1"/>
</dbReference>
<evidence type="ECO:0000256" key="10">
    <source>
        <dbReference type="ARBA" id="ARBA00048138"/>
    </source>
</evidence>
<protein>
    <recommendedName>
        <fullName evidence="12 13">2-hydroxy-3-keto-5-methylthiopentenyl-1-phosphate phosphatase</fullName>
        <shortName evidence="12">HK-MTPenyl-1-P phosphatase</shortName>
        <ecNumber evidence="12 13">3.1.3.87</ecNumber>
    </recommendedName>
</protein>
<comment type="catalytic activity">
    <reaction evidence="12">
        <text>2-hydroxy-5-methylsulfanyl-3-oxopent-1-enyl phosphate + H2O = 1,2-dihydroxy-5-(methylsulfanyl)pent-1-en-3-one + phosphate</text>
        <dbReference type="Rhea" id="RHEA:14481"/>
        <dbReference type="ChEBI" id="CHEBI:15377"/>
        <dbReference type="ChEBI" id="CHEBI:43474"/>
        <dbReference type="ChEBI" id="CHEBI:49252"/>
        <dbReference type="ChEBI" id="CHEBI:59505"/>
        <dbReference type="EC" id="3.1.3.87"/>
    </reaction>
</comment>
<accession>A0ABU6MHZ1</accession>
<reference evidence="14 15" key="1">
    <citation type="submission" date="2023-03" db="EMBL/GenBank/DDBJ databases">
        <title>Bacillus Genome Sequencing.</title>
        <authorList>
            <person name="Dunlap C."/>
        </authorList>
    </citation>
    <scope>NUCLEOTIDE SEQUENCE [LARGE SCALE GENOMIC DNA]</scope>
    <source>
        <strain evidence="14 15">B-23453</strain>
    </source>
</reference>
<keyword evidence="7" id="KW-0460">Magnesium</keyword>
<keyword evidence="8 12" id="KW-0486">Methionine biosynthesis</keyword>
<keyword evidence="4 12" id="KW-0028">Amino-acid biosynthesis</keyword>
<dbReference type="EMBL" id="JARMAB010000021">
    <property type="protein sequence ID" value="MED1204286.1"/>
    <property type="molecule type" value="Genomic_DNA"/>
</dbReference>
<dbReference type="HAMAP" id="MF_01680">
    <property type="entry name" value="Salvage_MtnX"/>
    <property type="match status" value="1"/>
</dbReference>
<evidence type="ECO:0000256" key="9">
    <source>
        <dbReference type="ARBA" id="ARBA00023299"/>
    </source>
</evidence>
<comment type="cofactor">
    <cofactor evidence="1">
        <name>Mg(2+)</name>
        <dbReference type="ChEBI" id="CHEBI:18420"/>
    </cofactor>
</comment>
<dbReference type="Pfam" id="PF12710">
    <property type="entry name" value="HAD"/>
    <property type="match status" value="1"/>
</dbReference>
<dbReference type="Proteomes" id="UP001341444">
    <property type="component" value="Unassembled WGS sequence"/>
</dbReference>
<comment type="pathway">
    <text evidence="2">Amino-acid biosynthesis; L-serine biosynthesis; L-serine from 3-phospho-D-glycerate: step 3/3.</text>
</comment>
<dbReference type="NCBIfam" id="TIGR01489">
    <property type="entry name" value="DKMTPPase-SF"/>
    <property type="match status" value="1"/>
</dbReference>
<comment type="catalytic activity">
    <reaction evidence="11">
        <text>O-phospho-D-serine + H2O = D-serine + phosphate</text>
        <dbReference type="Rhea" id="RHEA:24873"/>
        <dbReference type="ChEBI" id="CHEBI:15377"/>
        <dbReference type="ChEBI" id="CHEBI:35247"/>
        <dbReference type="ChEBI" id="CHEBI:43474"/>
        <dbReference type="ChEBI" id="CHEBI:58680"/>
        <dbReference type="EC" id="3.1.3.3"/>
    </reaction>
</comment>
<evidence type="ECO:0000256" key="11">
    <source>
        <dbReference type="ARBA" id="ARBA00048523"/>
    </source>
</evidence>
<keyword evidence="9" id="KW-0718">Serine biosynthesis</keyword>
<dbReference type="InterPro" id="IPR050582">
    <property type="entry name" value="HAD-like_SerB"/>
</dbReference>
<comment type="caution">
    <text evidence="14">The sequence shown here is derived from an EMBL/GenBank/DDBJ whole genome shotgun (WGS) entry which is preliminary data.</text>
</comment>
<organism evidence="14 15">
    <name type="scientific">Heyndrickxia acidicola</name>
    <dbReference type="NCBI Taxonomy" id="209389"/>
    <lineage>
        <taxon>Bacteria</taxon>
        <taxon>Bacillati</taxon>
        <taxon>Bacillota</taxon>
        <taxon>Bacilli</taxon>
        <taxon>Bacillales</taxon>
        <taxon>Bacillaceae</taxon>
        <taxon>Heyndrickxia</taxon>
    </lineage>
</organism>
<dbReference type="EC" id="3.1.3.87" evidence="12 13"/>
<dbReference type="InterPro" id="IPR006384">
    <property type="entry name" value="HAD_hydro_PyrdxlP_Pase-like"/>
</dbReference>
<dbReference type="InterPro" id="IPR023214">
    <property type="entry name" value="HAD_sf"/>
</dbReference>
<comment type="pathway">
    <text evidence="12">Amino-acid biosynthesis; L-methionine biosynthesis via salvage pathway; L-methionine from S-methyl-5-thio-alpha-D-ribose 1-phosphate: step 4/6.</text>
</comment>
<comment type="similarity">
    <text evidence="3">Belongs to the HAD-like hydrolase superfamily. SerB family.</text>
</comment>
<sequence length="219" mass="25150">MKKPIIFCDFDGTVTDNDNIISLMKQFAPPEWVPIKDRVLNQTITIQDGVSRMFSLIESDKKKEMIHFLKKTAAIREGFQEFLEFAENRSIPFYIVSGGMDFFVEPLLDPYGPIKEIYCNQASFKGEFVEIKWPYPCDKECQNGCGCCKPTIIRSLSREEHFTIVIGDSITDLEAAKQADLVLARDFLSKACEKQGIRYIPFETFFDCRAILEQNLEVV</sequence>
<evidence type="ECO:0000256" key="1">
    <source>
        <dbReference type="ARBA" id="ARBA00001946"/>
    </source>
</evidence>
<dbReference type="InterPro" id="IPR017718">
    <property type="entry name" value="HAD-SF_hydro_IB_MtnX"/>
</dbReference>
<dbReference type="NCBIfam" id="NF007103">
    <property type="entry name" value="PRK09552.1"/>
    <property type="match status" value="1"/>
</dbReference>
<evidence type="ECO:0000256" key="7">
    <source>
        <dbReference type="ARBA" id="ARBA00022842"/>
    </source>
</evidence>
<evidence type="ECO:0000313" key="15">
    <source>
        <dbReference type="Proteomes" id="UP001341444"/>
    </source>
</evidence>
<comment type="catalytic activity">
    <reaction evidence="10">
        <text>O-phospho-L-serine + H2O = L-serine + phosphate</text>
        <dbReference type="Rhea" id="RHEA:21208"/>
        <dbReference type="ChEBI" id="CHEBI:15377"/>
        <dbReference type="ChEBI" id="CHEBI:33384"/>
        <dbReference type="ChEBI" id="CHEBI:43474"/>
        <dbReference type="ChEBI" id="CHEBI:57524"/>
        <dbReference type="EC" id="3.1.3.3"/>
    </reaction>
</comment>